<evidence type="ECO:0000313" key="6">
    <source>
        <dbReference type="EMBL" id="KAJ8424199.1"/>
    </source>
</evidence>
<dbReference type="InterPro" id="IPR013083">
    <property type="entry name" value="Znf_RING/FYVE/PHD"/>
</dbReference>
<dbReference type="OrthoDB" id="608866at2759"/>
<dbReference type="PANTHER" id="PTHR47863:SF5">
    <property type="entry name" value="HOMEODOMAIN-LIKE PROTEIN WITH RING_FYVE_PHD-TYPE ZINC FINGER DOMAIN-CONTAINING PROTEIN-RELATED"/>
    <property type="match status" value="1"/>
</dbReference>
<feature type="domain" description="Myb-like" evidence="5">
    <location>
        <begin position="685"/>
        <end position="746"/>
    </location>
</feature>
<dbReference type="PROSITE" id="PS50090">
    <property type="entry name" value="MYB_LIKE"/>
    <property type="match status" value="1"/>
</dbReference>
<sequence length="755" mass="84850">MVLKTDKMTTRSSVVYGQGFEGVPNLPIKKFSKKSSCLKCHAGGDVLVCSNGDCPIVVHRSCMSCIAWLNDSGSFWCPYCLYRRSIIECHQAKEKVLMARNALSCFLDLQLGNTGNPENSKSKRKRPDGSMQNITNATCIRVETTKTACQNRLVEGDHHNGNFKYCTLASEPLAAGPPRTHSSSWGQWAAAKESESLTKKAQENLHTVEADQCRSDGSNEQMEEERQETFGRLNKMDTTIDVNGESKEGNFSPIQNDSFASHEEVISDNAEEFAEIRNHYSRADERQKIASHLMGDESVLVTHEESGKLTEKHQENLKIVEGLHEGAETTQKQSNPQETCKCFTRKDNMMERHEQYDMGNGDVVQDNVVRSQMEAHLKDTVQPTGAIGKTLEELHNAGRLKKQILAEAQESSVYLNRKESTTELYNECNGNDGTCGGKCYATSQMEVNSENADHLAQAIEDHTRKDNRQTLMESPKDVLHVMRKNCLSVADEESEILMKTNQIGEKADRYHDGEVEKEHSLPETPQKTLNLKTSDDAVRMHETSAKENGGVFEDGYFIRKDVAINSWNADQPAETGDCQRLDDRQKAKLPTNDVQCMQYRVIHEESDSGNNSASTENSCCVGHGVSSKRKSQIPKSFKNDNQPGNISESSENELSEVEEYKEVALSKSGKKVAPVKRMKRSVLYSVRRRKLPWTVEEAEMLKEGVQKFSLAAKKNLPWMKILEFGCHIFDGTRTPVDLKDKWRNIMGKINYSTIC</sequence>
<evidence type="ECO:0000313" key="7">
    <source>
        <dbReference type="Proteomes" id="UP001153076"/>
    </source>
</evidence>
<evidence type="ECO:0000259" key="5">
    <source>
        <dbReference type="PROSITE" id="PS50090"/>
    </source>
</evidence>
<dbReference type="InterPro" id="IPR001005">
    <property type="entry name" value="SANT/Myb"/>
</dbReference>
<evidence type="ECO:0000256" key="1">
    <source>
        <dbReference type="ARBA" id="ARBA00022723"/>
    </source>
</evidence>
<accession>A0A9Q1GRE6</accession>
<evidence type="ECO:0000256" key="2">
    <source>
        <dbReference type="ARBA" id="ARBA00022771"/>
    </source>
</evidence>
<name>A0A9Q1GRE6_9CARY</name>
<dbReference type="Gene3D" id="3.30.40.10">
    <property type="entry name" value="Zinc/RING finger domain, C3HC4 (zinc finger)"/>
    <property type="match status" value="1"/>
</dbReference>
<gene>
    <name evidence="6" type="ORF">Cgig2_029971</name>
</gene>
<evidence type="ECO:0000256" key="4">
    <source>
        <dbReference type="SAM" id="MobiDB-lite"/>
    </source>
</evidence>
<feature type="region of interest" description="Disordered" evidence="4">
    <location>
        <begin position="630"/>
        <end position="653"/>
    </location>
</feature>
<dbReference type="Proteomes" id="UP001153076">
    <property type="component" value="Unassembled WGS sequence"/>
</dbReference>
<dbReference type="GO" id="GO:0008270">
    <property type="term" value="F:zinc ion binding"/>
    <property type="evidence" value="ECO:0007669"/>
    <property type="project" value="UniProtKB-KW"/>
</dbReference>
<evidence type="ECO:0000256" key="3">
    <source>
        <dbReference type="ARBA" id="ARBA00022833"/>
    </source>
</evidence>
<dbReference type="EMBL" id="JAKOGI010001739">
    <property type="protein sequence ID" value="KAJ8424199.1"/>
    <property type="molecule type" value="Genomic_DNA"/>
</dbReference>
<keyword evidence="7" id="KW-1185">Reference proteome</keyword>
<dbReference type="Gene3D" id="1.10.10.60">
    <property type="entry name" value="Homeodomain-like"/>
    <property type="match status" value="1"/>
</dbReference>
<dbReference type="SMART" id="SM00717">
    <property type="entry name" value="SANT"/>
    <property type="match status" value="1"/>
</dbReference>
<protein>
    <recommendedName>
        <fullName evidence="5">Myb-like domain-containing protein</fullName>
    </recommendedName>
</protein>
<keyword evidence="1" id="KW-0479">Metal-binding</keyword>
<feature type="compositionally biased region" description="Basic and acidic residues" evidence="4">
    <location>
        <begin position="507"/>
        <end position="521"/>
    </location>
</feature>
<dbReference type="CDD" id="cd11660">
    <property type="entry name" value="SANT_TRF"/>
    <property type="match status" value="1"/>
</dbReference>
<dbReference type="InterPro" id="IPR011011">
    <property type="entry name" value="Znf_FYVE_PHD"/>
</dbReference>
<dbReference type="SUPFAM" id="SSF57903">
    <property type="entry name" value="FYVE/PHD zinc finger"/>
    <property type="match status" value="1"/>
</dbReference>
<organism evidence="6 7">
    <name type="scientific">Carnegiea gigantea</name>
    <dbReference type="NCBI Taxonomy" id="171969"/>
    <lineage>
        <taxon>Eukaryota</taxon>
        <taxon>Viridiplantae</taxon>
        <taxon>Streptophyta</taxon>
        <taxon>Embryophyta</taxon>
        <taxon>Tracheophyta</taxon>
        <taxon>Spermatophyta</taxon>
        <taxon>Magnoliopsida</taxon>
        <taxon>eudicotyledons</taxon>
        <taxon>Gunneridae</taxon>
        <taxon>Pentapetalae</taxon>
        <taxon>Caryophyllales</taxon>
        <taxon>Cactineae</taxon>
        <taxon>Cactaceae</taxon>
        <taxon>Cactoideae</taxon>
        <taxon>Echinocereeae</taxon>
        <taxon>Carnegiea</taxon>
    </lineage>
</organism>
<keyword evidence="3" id="KW-0862">Zinc</keyword>
<feature type="region of interest" description="Disordered" evidence="4">
    <location>
        <begin position="507"/>
        <end position="527"/>
    </location>
</feature>
<dbReference type="InterPro" id="IPR009057">
    <property type="entry name" value="Homeodomain-like_sf"/>
</dbReference>
<dbReference type="SUPFAM" id="SSF46689">
    <property type="entry name" value="Homeodomain-like"/>
    <property type="match status" value="1"/>
</dbReference>
<keyword evidence="2" id="KW-0863">Zinc-finger</keyword>
<reference evidence="6" key="1">
    <citation type="submission" date="2022-04" db="EMBL/GenBank/DDBJ databases">
        <title>Carnegiea gigantea Genome sequencing and assembly v2.</title>
        <authorList>
            <person name="Copetti D."/>
            <person name="Sanderson M.J."/>
            <person name="Burquez A."/>
            <person name="Wojciechowski M.F."/>
        </authorList>
    </citation>
    <scope>NUCLEOTIDE SEQUENCE</scope>
    <source>
        <strain evidence="6">SGP5-SGP5p</strain>
        <tissue evidence="6">Aerial part</tissue>
    </source>
</reference>
<dbReference type="AlphaFoldDB" id="A0A9Q1GRE6"/>
<comment type="caution">
    <text evidence="6">The sequence shown here is derived from an EMBL/GenBank/DDBJ whole genome shotgun (WGS) entry which is preliminary data.</text>
</comment>
<proteinExistence type="predicted"/>
<dbReference type="PANTHER" id="PTHR47863">
    <property type="entry name" value="RING/FYVE/PHD ZINC FINGER SUPERFAMILY PROTEIN"/>
    <property type="match status" value="1"/>
</dbReference>